<sequence>MVRSTILASLAAAFAVLGASAMDQIPGRLLIEIEKGHDKQSFMKAVGGGVTTRTEHKYQLFNGLTVDLHDLDNAGEKAKEIAQMPFVKNTWTVRRVEAPDISNVKVIGTPKGRKMAARGNEAADTFSPHVMTQVDKLRAKGLTGDGYKIALVDTGIDYTHPDLGNGCFGRPHCIVSFGRDFVGDAFTGDNEPVPGKTPKDCGGHGTHLAGIVAAQKNALGFTGAAPGVKLGAYRIFGCSGTTTTDLVVAALNKAFEDGAHIIATTAEVRTGWASDVAAVVASRIVEQGVPVIASAGNDGDSGLFYAASPASAKGVIAVASYDSVMVPVMSYHSKYSIDGGSKVDFTHTPWELPWDPTGWDVSMPLYATSYDATIANDACDPLPVNTPDLSKYIVLVRRGTCIFAQKVHNVAAKGAKYILFYNNNVGTFEADVGDEGFNIKAAGMVTRQVGESWVKTLKARSSITLDVTGRGKAKFDVSYYNSNETGGAVSSYTSWGPTWSMDSKPQLGAPGGGIISTWAVAKGSYAVMSGTSAASPLVAAIIALVAQARGTLEPELITDLLSATAKPQLFNNGTHFFGKLAPAAQQGGGIVQAYDAAYTTSLLYPYSLSFNDTDHFATNLNFTISNKGKKSVTYKICHVPAMTMYTLEKNSVYPMAFPNEAVDSQATLSFSKDSVTLAPGERASISVCPKAPCCLDARRLPLWSGYITVSGTDGSALSLPYQGLVGSLRRATVLMPDQCWVTLSNDTTLAKSPKDSKFVVPAPGTFKDDDVVPTVYAKLALGSALIRVDIVPMTTPPPKDLTTEFMGVKTIGQPFEMPALFNQRGDFQQLWNGKLDSGRYAPAGKYKFVTRALKISGDARNEKDWDVASTESFYLEYKKK</sequence>
<evidence type="ECO:0000256" key="9">
    <source>
        <dbReference type="PROSITE-ProRule" id="PRU01240"/>
    </source>
</evidence>
<dbReference type="InterPro" id="IPR034187">
    <property type="entry name" value="Peptidases_S8_5"/>
</dbReference>
<keyword evidence="2" id="KW-0134">Cell wall</keyword>
<name>A0A7S9PUK8_EPIFF</name>
<dbReference type="SUPFAM" id="SSF52025">
    <property type="entry name" value="PA domain"/>
    <property type="match status" value="1"/>
</dbReference>
<keyword evidence="6 9" id="KW-0378">Hydrolase</keyword>
<feature type="domain" description="Peptidase S8/S53" evidence="12">
    <location>
        <begin position="144"/>
        <end position="569"/>
    </location>
</feature>
<feature type="active site" description="Charge relay system" evidence="8 9">
    <location>
        <position position="153"/>
    </location>
</feature>
<dbReference type="EMBL" id="CP031386">
    <property type="protein sequence ID" value="QPG97645.1"/>
    <property type="molecule type" value="Genomic_DNA"/>
</dbReference>
<dbReference type="Gene3D" id="3.40.50.200">
    <property type="entry name" value="Peptidase S8/S53 domain"/>
    <property type="match status" value="2"/>
</dbReference>
<evidence type="ECO:0000259" key="14">
    <source>
        <dbReference type="Pfam" id="PF06280"/>
    </source>
</evidence>
<dbReference type="SUPFAM" id="SSF52743">
    <property type="entry name" value="Subtilisin-like"/>
    <property type="match status" value="1"/>
</dbReference>
<dbReference type="OrthoDB" id="10256524at2759"/>
<dbReference type="PANTHER" id="PTHR43806">
    <property type="entry name" value="PEPTIDASE S8"/>
    <property type="match status" value="1"/>
</dbReference>
<dbReference type="Pfam" id="PF00082">
    <property type="entry name" value="Peptidase_S8"/>
    <property type="match status" value="1"/>
</dbReference>
<evidence type="ECO:0000259" key="12">
    <source>
        <dbReference type="Pfam" id="PF00082"/>
    </source>
</evidence>
<dbReference type="InterPro" id="IPR003137">
    <property type="entry name" value="PA_domain"/>
</dbReference>
<evidence type="ECO:0000256" key="4">
    <source>
        <dbReference type="ARBA" id="ARBA00022670"/>
    </source>
</evidence>
<evidence type="ECO:0000256" key="5">
    <source>
        <dbReference type="ARBA" id="ARBA00022729"/>
    </source>
</evidence>
<keyword evidence="3" id="KW-0964">Secreted</keyword>
<evidence type="ECO:0000256" key="6">
    <source>
        <dbReference type="ARBA" id="ARBA00022801"/>
    </source>
</evidence>
<keyword evidence="7 9" id="KW-0720">Serine protease</keyword>
<protein>
    <recommendedName>
        <fullName evidence="17">Subtilisin-like protease</fullName>
    </recommendedName>
</protein>
<dbReference type="InterPro" id="IPR023828">
    <property type="entry name" value="Peptidase_S8_Ser-AS"/>
</dbReference>
<evidence type="ECO:0000256" key="11">
    <source>
        <dbReference type="SAM" id="SignalP"/>
    </source>
</evidence>
<organism evidence="15 16">
    <name type="scientific">Epichloe festucae (strain Fl1)</name>
    <dbReference type="NCBI Taxonomy" id="877507"/>
    <lineage>
        <taxon>Eukaryota</taxon>
        <taxon>Fungi</taxon>
        <taxon>Dikarya</taxon>
        <taxon>Ascomycota</taxon>
        <taxon>Pezizomycotina</taxon>
        <taxon>Sordariomycetes</taxon>
        <taxon>Hypocreomycetidae</taxon>
        <taxon>Hypocreales</taxon>
        <taxon>Clavicipitaceae</taxon>
        <taxon>Epichloe</taxon>
    </lineage>
</organism>
<dbReference type="InterPro" id="IPR023827">
    <property type="entry name" value="Peptidase_S8_Asp-AS"/>
</dbReference>
<dbReference type="Gene3D" id="3.50.30.30">
    <property type="match status" value="1"/>
</dbReference>
<dbReference type="InterPro" id="IPR050131">
    <property type="entry name" value="Peptidase_S8_subtilisin-like"/>
</dbReference>
<evidence type="ECO:0000313" key="15">
    <source>
        <dbReference type="EMBL" id="QPG97645.1"/>
    </source>
</evidence>
<dbReference type="InterPro" id="IPR010435">
    <property type="entry name" value="C5a/SBT2-like_Fn3"/>
</dbReference>
<evidence type="ECO:0000256" key="3">
    <source>
        <dbReference type="ARBA" id="ARBA00022525"/>
    </source>
</evidence>
<dbReference type="InterPro" id="IPR036852">
    <property type="entry name" value="Peptidase_S8/S53_dom_sf"/>
</dbReference>
<dbReference type="InterPro" id="IPR046450">
    <property type="entry name" value="PA_dom_sf"/>
</dbReference>
<feature type="active site" description="Charge relay system" evidence="8 9">
    <location>
        <position position="204"/>
    </location>
</feature>
<evidence type="ECO:0000256" key="8">
    <source>
        <dbReference type="PIRSR" id="PIRSR615500-1"/>
    </source>
</evidence>
<dbReference type="GO" id="GO:0004252">
    <property type="term" value="F:serine-type endopeptidase activity"/>
    <property type="evidence" value="ECO:0007669"/>
    <property type="project" value="UniProtKB-UniRule"/>
</dbReference>
<dbReference type="InterPro" id="IPR000209">
    <property type="entry name" value="Peptidase_S8/S53_dom"/>
</dbReference>
<dbReference type="GO" id="GO:0016020">
    <property type="term" value="C:membrane"/>
    <property type="evidence" value="ECO:0007669"/>
    <property type="project" value="InterPro"/>
</dbReference>
<dbReference type="AlphaFoldDB" id="A0A7S9PUK8"/>
<accession>A0A7S9PUK8</accession>
<evidence type="ECO:0000256" key="10">
    <source>
        <dbReference type="RuleBase" id="RU003355"/>
    </source>
</evidence>
<dbReference type="PROSITE" id="PS51892">
    <property type="entry name" value="SUBTILASE"/>
    <property type="match status" value="1"/>
</dbReference>
<dbReference type="PROSITE" id="PS00136">
    <property type="entry name" value="SUBTILASE_ASP"/>
    <property type="match status" value="1"/>
</dbReference>
<dbReference type="GO" id="GO:0006508">
    <property type="term" value="P:proteolysis"/>
    <property type="evidence" value="ECO:0007669"/>
    <property type="project" value="UniProtKB-KW"/>
</dbReference>
<feature type="signal peptide" evidence="11">
    <location>
        <begin position="1"/>
        <end position="21"/>
    </location>
</feature>
<evidence type="ECO:0000259" key="13">
    <source>
        <dbReference type="Pfam" id="PF02225"/>
    </source>
</evidence>
<evidence type="ECO:0008006" key="17">
    <source>
        <dbReference type="Google" id="ProtNLM"/>
    </source>
</evidence>
<dbReference type="Proteomes" id="UP000594364">
    <property type="component" value="Chromosome 2"/>
</dbReference>
<evidence type="ECO:0000313" key="16">
    <source>
        <dbReference type="Proteomes" id="UP000594364"/>
    </source>
</evidence>
<dbReference type="InterPro" id="IPR015500">
    <property type="entry name" value="Peptidase_S8_subtilisin-rel"/>
</dbReference>
<keyword evidence="5 11" id="KW-0732">Signal</keyword>
<feature type="domain" description="C5a peptidase/Subtilisin-like protease SBT2-like Fn3-like" evidence="14">
    <location>
        <begin position="609"/>
        <end position="721"/>
    </location>
</feature>
<evidence type="ECO:0000256" key="1">
    <source>
        <dbReference type="ARBA" id="ARBA00011073"/>
    </source>
</evidence>
<keyword evidence="4 9" id="KW-0645">Protease</keyword>
<dbReference type="Pfam" id="PF02225">
    <property type="entry name" value="PA"/>
    <property type="match status" value="1"/>
</dbReference>
<dbReference type="CDD" id="cd07489">
    <property type="entry name" value="Peptidases_S8_5"/>
    <property type="match status" value="1"/>
</dbReference>
<dbReference type="CDD" id="cd02124">
    <property type="entry name" value="PA_PoS1_like"/>
    <property type="match status" value="1"/>
</dbReference>
<keyword evidence="16" id="KW-1185">Reference proteome</keyword>
<feature type="chain" id="PRO_5034312225" description="Subtilisin-like protease" evidence="11">
    <location>
        <begin position="22"/>
        <end position="880"/>
    </location>
</feature>
<reference evidence="15 16" key="1">
    <citation type="journal article" date="2018" name="PLoS Genet.">
        <title>Repeat elements organise 3D genome structure and mediate transcription in the filamentous fungus Epichloe festucae.</title>
        <authorList>
            <person name="Winter D.J."/>
            <person name="Ganley A.R.D."/>
            <person name="Young C.A."/>
            <person name="Liachko I."/>
            <person name="Schardl C.L."/>
            <person name="Dupont P.Y."/>
            <person name="Berry D."/>
            <person name="Ram A."/>
            <person name="Scott B."/>
            <person name="Cox M.P."/>
        </authorList>
    </citation>
    <scope>NUCLEOTIDE SEQUENCE [LARGE SCALE GENOMIC DNA]</scope>
    <source>
        <strain evidence="15 16">Fl1</strain>
    </source>
</reference>
<dbReference type="PANTHER" id="PTHR43806:SF66">
    <property type="entry name" value="SERIN ENDOPEPTIDASE"/>
    <property type="match status" value="1"/>
</dbReference>
<dbReference type="PRINTS" id="PR00723">
    <property type="entry name" value="SUBTILISIN"/>
</dbReference>
<dbReference type="PROSITE" id="PS00138">
    <property type="entry name" value="SUBTILASE_SER"/>
    <property type="match status" value="1"/>
</dbReference>
<evidence type="ECO:0000256" key="2">
    <source>
        <dbReference type="ARBA" id="ARBA00022512"/>
    </source>
</evidence>
<gene>
    <name evidence="15" type="ORF">C2857_006661</name>
</gene>
<dbReference type="Pfam" id="PF06280">
    <property type="entry name" value="fn3_5"/>
    <property type="match status" value="1"/>
</dbReference>
<proteinExistence type="inferred from homology"/>
<feature type="domain" description="PA" evidence="13">
    <location>
        <begin position="372"/>
        <end position="450"/>
    </location>
</feature>
<comment type="similarity">
    <text evidence="1 9 10">Belongs to the peptidase S8 family.</text>
</comment>
<feature type="active site" description="Charge relay system" evidence="8 9">
    <location>
        <position position="532"/>
    </location>
</feature>
<evidence type="ECO:0000256" key="7">
    <source>
        <dbReference type="ARBA" id="ARBA00022825"/>
    </source>
</evidence>